<protein>
    <submittedName>
        <fullName evidence="1">Uncharacterized protein</fullName>
    </submittedName>
</protein>
<evidence type="ECO:0000313" key="1">
    <source>
        <dbReference type="EMBL" id="AIM41292.1"/>
    </source>
</evidence>
<dbReference type="RefSeq" id="WP_255317176.1">
    <property type="nucleotide sequence ID" value="NZ_JABXWD010000120.1"/>
</dbReference>
<dbReference type="AlphaFoldDB" id="A0A088FCC8"/>
<proteinExistence type="predicted"/>
<sequence>MDEITAEVSREELISLSINLIQKTRRLITNTVTNLLVVHLSS</sequence>
<accession>A0A088FCC8</accession>
<gene>
    <name evidence="1" type="ORF">Mcas_0697</name>
</gene>
<reference evidence="1" key="1">
    <citation type="journal article" date="2014" name="ISME J.">
        <title>Genomic insights into the uncultured genus 'Candidatus Magnetobacterium' in the phylum Nitrospirae.</title>
        <authorList>
            <person name="Lin W."/>
            <person name="Deng A."/>
            <person name="Wang Z."/>
            <person name="Li Y."/>
            <person name="Wen T."/>
            <person name="Wu L.F."/>
            <person name="Wu M."/>
            <person name="Pan Y."/>
        </authorList>
    </citation>
    <scope>NUCLEOTIDE SEQUENCE</scope>
    <source>
        <strain evidence="1">MYR-1</strain>
    </source>
</reference>
<organism evidence="1">
    <name type="scientific">Candidatus Magnetobacterium casense</name>
    <dbReference type="NCBI Taxonomy" id="1455061"/>
    <lineage>
        <taxon>Bacteria</taxon>
        <taxon>Pseudomonadati</taxon>
        <taxon>Nitrospirota</taxon>
        <taxon>Thermodesulfovibrionia</taxon>
        <taxon>Thermodesulfovibrionales</taxon>
        <taxon>Candidatus Magnetobacteriaceae</taxon>
        <taxon>Candidatus Magnetobacterium</taxon>
    </lineage>
</organism>
<name>A0A088FCC8_9BACT</name>
<dbReference type="EMBL" id="KM433674">
    <property type="protein sequence ID" value="AIM41292.1"/>
    <property type="molecule type" value="Genomic_DNA"/>
</dbReference>